<dbReference type="GO" id="GO:0005829">
    <property type="term" value="C:cytosol"/>
    <property type="evidence" value="ECO:0007669"/>
    <property type="project" value="TreeGrafter"/>
</dbReference>
<dbReference type="EC" id="5.6.2.3" evidence="11"/>
<sequence>MLKFDQKINDDKIDKYLPHNFLAEKMVLCCLFFNSEAIDIVAQNLTVDTFYFRNHQRIYQSILILYERKVSIDLITITTFLQDQGLLTKIGGIKILRDIINQIPNLSYLKDYIALLKDKHNRRKLIRLGYQIINSSYITNIPLESILSELESEIMSLTSTINDYEFLNTTELLCNIFSELKQRSLKPTLSGLTSGFLNLDLLTQGFQKSDLTIVAGRPGMGKTALCLNIASHIVKKYQVPIIFFSLEMSKEQLVYRLLTNESQISSLRLKTGTLKKNDWLKLTQSIKQLSALPLLIDDTPNLNVQDIRRKIKKVILEQTRVGLVIVDYLQLMQNINLNRQNRVQELSEITRALKSIAREFKVPLIALSQLNRNVETRVNKRPVLSDLRESGSIEQDADLVLMLYRDNYYNHSKSKENISEVEIILSKHRNGPTGTVKLKFNSDYTQFFNY</sequence>
<dbReference type="Pfam" id="PF00772">
    <property type="entry name" value="DnaB"/>
    <property type="match status" value="1"/>
</dbReference>
<keyword evidence="3 11" id="KW-0235">DNA replication</keyword>
<dbReference type="SUPFAM" id="SSF48024">
    <property type="entry name" value="N-terminal domain of DnaB helicase"/>
    <property type="match status" value="1"/>
</dbReference>
<dbReference type="InterPro" id="IPR027417">
    <property type="entry name" value="P-loop_NTPase"/>
</dbReference>
<dbReference type="GO" id="GO:0005524">
    <property type="term" value="F:ATP binding"/>
    <property type="evidence" value="ECO:0007669"/>
    <property type="project" value="UniProtKB-UniRule"/>
</dbReference>
<feature type="domain" description="SF4 helicase" evidence="12">
    <location>
        <begin position="185"/>
        <end position="450"/>
    </location>
</feature>
<keyword evidence="13" id="KW-0934">Plastid</keyword>
<dbReference type="InterPro" id="IPR007693">
    <property type="entry name" value="DNA_helicase_DnaB-like_N"/>
</dbReference>
<dbReference type="EMBL" id="MG755791">
    <property type="protein sequence ID" value="AWT38128.1"/>
    <property type="molecule type" value="Genomic_DNA"/>
</dbReference>
<dbReference type="InterPro" id="IPR007692">
    <property type="entry name" value="DNA_helicase_DnaB"/>
</dbReference>
<dbReference type="GO" id="GO:0006269">
    <property type="term" value="P:DNA replication, synthesis of primer"/>
    <property type="evidence" value="ECO:0007669"/>
    <property type="project" value="UniProtKB-UniRule"/>
</dbReference>
<dbReference type="Gene3D" id="1.10.860.10">
    <property type="entry name" value="DNAb Helicase, Chain A"/>
    <property type="match status" value="1"/>
</dbReference>
<protein>
    <recommendedName>
        <fullName evidence="11">Replicative DNA helicase</fullName>
        <ecNumber evidence="11">5.6.2.3</ecNumber>
    </recommendedName>
</protein>
<dbReference type="InterPro" id="IPR007694">
    <property type="entry name" value="DNA_helicase_DnaB-like_C"/>
</dbReference>
<dbReference type="Pfam" id="PF03796">
    <property type="entry name" value="DnaB_C"/>
    <property type="match status" value="1"/>
</dbReference>
<name>A0A2U9NM16_9STRA</name>
<keyword evidence="13" id="KW-0150">Chloroplast</keyword>
<dbReference type="PANTHER" id="PTHR30153">
    <property type="entry name" value="REPLICATIVE DNA HELICASE DNAB"/>
    <property type="match status" value="1"/>
</dbReference>
<keyword evidence="2 11" id="KW-0639">Primosome</keyword>
<evidence type="ECO:0000256" key="4">
    <source>
        <dbReference type="ARBA" id="ARBA00022741"/>
    </source>
</evidence>
<dbReference type="GO" id="GO:0043139">
    <property type="term" value="F:5'-3' DNA helicase activity"/>
    <property type="evidence" value="ECO:0007669"/>
    <property type="project" value="UniProtKB-EC"/>
</dbReference>
<keyword evidence="6 11" id="KW-0347">Helicase</keyword>
<accession>A0A2U9NM16</accession>
<gene>
    <name evidence="13" type="primary">dnaB</name>
</gene>
<evidence type="ECO:0000256" key="10">
    <source>
        <dbReference type="ARBA" id="ARBA00048954"/>
    </source>
</evidence>
<evidence type="ECO:0000256" key="1">
    <source>
        <dbReference type="ARBA" id="ARBA00008428"/>
    </source>
</evidence>
<dbReference type="GO" id="GO:0016887">
    <property type="term" value="F:ATP hydrolysis activity"/>
    <property type="evidence" value="ECO:0007669"/>
    <property type="project" value="RHEA"/>
</dbReference>
<evidence type="ECO:0000256" key="8">
    <source>
        <dbReference type="ARBA" id="ARBA00023125"/>
    </source>
</evidence>
<dbReference type="InterPro" id="IPR003593">
    <property type="entry name" value="AAA+_ATPase"/>
</dbReference>
<geneLocation type="chloroplast" evidence="13"/>
<proteinExistence type="inferred from homology"/>
<dbReference type="NCBIfam" id="TIGR00665">
    <property type="entry name" value="DnaB"/>
    <property type="match status" value="1"/>
</dbReference>
<keyword evidence="4 11" id="KW-0547">Nucleotide-binding</keyword>
<evidence type="ECO:0000256" key="6">
    <source>
        <dbReference type="ARBA" id="ARBA00022806"/>
    </source>
</evidence>
<dbReference type="AlphaFoldDB" id="A0A2U9NM16"/>
<dbReference type="SMART" id="SM00382">
    <property type="entry name" value="AAA"/>
    <property type="match status" value="1"/>
</dbReference>
<keyword evidence="7 11" id="KW-0067">ATP-binding</keyword>
<dbReference type="InterPro" id="IPR016136">
    <property type="entry name" value="DNA_helicase_N/primase_C"/>
</dbReference>
<dbReference type="CDD" id="cd00984">
    <property type="entry name" value="DnaB_C"/>
    <property type="match status" value="1"/>
</dbReference>
<dbReference type="PANTHER" id="PTHR30153:SF2">
    <property type="entry name" value="REPLICATIVE DNA HELICASE"/>
    <property type="match status" value="1"/>
</dbReference>
<evidence type="ECO:0000256" key="2">
    <source>
        <dbReference type="ARBA" id="ARBA00022515"/>
    </source>
</evidence>
<keyword evidence="8 11" id="KW-0238">DNA-binding</keyword>
<dbReference type="SUPFAM" id="SSF52540">
    <property type="entry name" value="P-loop containing nucleoside triphosphate hydrolases"/>
    <property type="match status" value="1"/>
</dbReference>
<dbReference type="FunFam" id="3.40.50.300:FF:001761">
    <property type="entry name" value="Replicative DNA helicase"/>
    <property type="match status" value="1"/>
</dbReference>
<comment type="similarity">
    <text evidence="1 11">Belongs to the helicase family. DnaB subfamily.</text>
</comment>
<evidence type="ECO:0000256" key="3">
    <source>
        <dbReference type="ARBA" id="ARBA00022705"/>
    </source>
</evidence>
<dbReference type="InterPro" id="IPR036185">
    <property type="entry name" value="DNA_heli_DnaB-like_N_sf"/>
</dbReference>
<keyword evidence="9" id="KW-0413">Isomerase</keyword>
<evidence type="ECO:0000256" key="5">
    <source>
        <dbReference type="ARBA" id="ARBA00022801"/>
    </source>
</evidence>
<comment type="catalytic activity">
    <reaction evidence="10 11">
        <text>ATP + H2O = ADP + phosphate + H(+)</text>
        <dbReference type="Rhea" id="RHEA:13065"/>
        <dbReference type="ChEBI" id="CHEBI:15377"/>
        <dbReference type="ChEBI" id="CHEBI:15378"/>
        <dbReference type="ChEBI" id="CHEBI:30616"/>
        <dbReference type="ChEBI" id="CHEBI:43474"/>
        <dbReference type="ChEBI" id="CHEBI:456216"/>
        <dbReference type="EC" id="5.6.2.3"/>
    </reaction>
</comment>
<evidence type="ECO:0000256" key="11">
    <source>
        <dbReference type="RuleBase" id="RU362085"/>
    </source>
</evidence>
<reference evidence="13" key="1">
    <citation type="journal article" date="2018" name="Adv. Bot. Res.">
        <title>Evolution of the Plastid Genomes in Diatoms.</title>
        <authorList>
            <person name="Yu M."/>
            <person name="Ashworth M.P."/>
            <person name="Hajrah N.H."/>
            <person name="Khiyami M.A."/>
            <person name="Sabir M.J."/>
            <person name="Alhebshi A.M."/>
            <person name="Al-Malki A.L."/>
            <person name="Sabir J.S.M."/>
            <person name="Theriot E.C."/>
            <person name="Jansen R.K."/>
        </authorList>
    </citation>
    <scope>NUCLEOTIDE SEQUENCE</scope>
</reference>
<evidence type="ECO:0000256" key="9">
    <source>
        <dbReference type="ARBA" id="ARBA00023235"/>
    </source>
</evidence>
<keyword evidence="5 11" id="KW-0378">Hydrolase</keyword>
<organism evidence="13">
    <name type="scientific">Proboscia sp</name>
    <dbReference type="NCBI Taxonomy" id="1923967"/>
    <lineage>
        <taxon>Eukaryota</taxon>
        <taxon>Sar</taxon>
        <taxon>Stramenopiles</taxon>
        <taxon>Ochrophyta</taxon>
        <taxon>Bacillariophyta</taxon>
        <taxon>Coscinodiscophyceae</taxon>
        <taxon>Rhizosoleniophycidae</taxon>
        <taxon>Rhizosoleniales</taxon>
        <taxon>Rhizosoleniaceae</taxon>
        <taxon>Proboscia</taxon>
    </lineage>
</organism>
<dbReference type="PROSITE" id="PS51199">
    <property type="entry name" value="SF4_HELICASE"/>
    <property type="match status" value="1"/>
</dbReference>
<evidence type="ECO:0000313" key="13">
    <source>
        <dbReference type="EMBL" id="AWT38128.1"/>
    </source>
</evidence>
<evidence type="ECO:0000259" key="12">
    <source>
        <dbReference type="PROSITE" id="PS51199"/>
    </source>
</evidence>
<evidence type="ECO:0000256" key="7">
    <source>
        <dbReference type="ARBA" id="ARBA00022840"/>
    </source>
</evidence>
<comment type="function">
    <text evidence="11">The main replicative DNA helicase, it participates in initiation and elongation during chromosome replication. Travels ahead of the DNA replisome, separating dsDNA into templates for DNA synthesis. A processive ATP-dependent 5'-3' DNA helicase it has DNA-dependent ATPase activity.</text>
</comment>
<dbReference type="GO" id="GO:0003677">
    <property type="term" value="F:DNA binding"/>
    <property type="evidence" value="ECO:0007669"/>
    <property type="project" value="UniProtKB-UniRule"/>
</dbReference>
<dbReference type="Gene3D" id="3.40.50.300">
    <property type="entry name" value="P-loop containing nucleotide triphosphate hydrolases"/>
    <property type="match status" value="1"/>
</dbReference>